<evidence type="ECO:0000256" key="4">
    <source>
        <dbReference type="SAM" id="MobiDB-lite"/>
    </source>
</evidence>
<feature type="compositionally biased region" description="Basic and acidic residues" evidence="4">
    <location>
        <begin position="701"/>
        <end position="714"/>
    </location>
</feature>
<feature type="compositionally biased region" description="Low complexity" evidence="4">
    <location>
        <begin position="56"/>
        <end position="75"/>
    </location>
</feature>
<dbReference type="InterPro" id="IPR043136">
    <property type="entry name" value="B30.2/SPRY_sf"/>
</dbReference>
<feature type="region of interest" description="Disordered" evidence="4">
    <location>
        <begin position="606"/>
        <end position="742"/>
    </location>
</feature>
<comment type="similarity">
    <text evidence="3">Belongs to the cclA family.</text>
</comment>
<comment type="subcellular location">
    <subcellularLocation>
        <location evidence="1">Nucleus</location>
    </subcellularLocation>
</comment>
<keyword evidence="7" id="KW-1185">Reference proteome</keyword>
<accession>A0ABQ8QNS0</accession>
<dbReference type="PANTHER" id="PTHR10598">
    <property type="entry name" value="SET1/ASH2 HISTONE METHYLTRANSFERASE COMPLEX SUBUNIT ASH2"/>
    <property type="match status" value="1"/>
</dbReference>
<feature type="region of interest" description="Disordered" evidence="4">
    <location>
        <begin position="514"/>
        <end position="589"/>
    </location>
</feature>
<name>A0ABQ8QNS0_9AGAR</name>
<feature type="compositionally biased region" description="Pro residues" evidence="4">
    <location>
        <begin position="640"/>
        <end position="654"/>
    </location>
</feature>
<feature type="compositionally biased region" description="Basic and acidic residues" evidence="4">
    <location>
        <begin position="537"/>
        <end position="549"/>
    </location>
</feature>
<dbReference type="CDD" id="cd12872">
    <property type="entry name" value="SPRY_Ash2"/>
    <property type="match status" value="1"/>
</dbReference>
<dbReference type="InterPro" id="IPR003877">
    <property type="entry name" value="SPRY_dom"/>
</dbReference>
<evidence type="ECO:0000259" key="5">
    <source>
        <dbReference type="PROSITE" id="PS50188"/>
    </source>
</evidence>
<evidence type="ECO:0000313" key="6">
    <source>
        <dbReference type="EMBL" id="KAJ4000077.1"/>
    </source>
</evidence>
<dbReference type="InterPro" id="IPR013320">
    <property type="entry name" value="ConA-like_dom_sf"/>
</dbReference>
<organism evidence="6 7">
    <name type="scientific">Lentinula boryana</name>
    <dbReference type="NCBI Taxonomy" id="40481"/>
    <lineage>
        <taxon>Eukaryota</taxon>
        <taxon>Fungi</taxon>
        <taxon>Dikarya</taxon>
        <taxon>Basidiomycota</taxon>
        <taxon>Agaricomycotina</taxon>
        <taxon>Agaricomycetes</taxon>
        <taxon>Agaricomycetidae</taxon>
        <taxon>Agaricales</taxon>
        <taxon>Marasmiineae</taxon>
        <taxon>Omphalotaceae</taxon>
        <taxon>Lentinula</taxon>
    </lineage>
</organism>
<dbReference type="PROSITE" id="PS50188">
    <property type="entry name" value="B302_SPRY"/>
    <property type="match status" value="1"/>
</dbReference>
<proteinExistence type="inferred from homology"/>
<feature type="region of interest" description="Disordered" evidence="4">
    <location>
        <begin position="331"/>
        <end position="378"/>
    </location>
</feature>
<dbReference type="InterPro" id="IPR037353">
    <property type="entry name" value="ASH2"/>
</dbReference>
<feature type="region of interest" description="Disordered" evidence="4">
    <location>
        <begin position="1"/>
        <end position="79"/>
    </location>
</feature>
<evidence type="ECO:0000256" key="1">
    <source>
        <dbReference type="ARBA" id="ARBA00004123"/>
    </source>
</evidence>
<protein>
    <submittedName>
        <fullName evidence="6">COMPASS complex protein</fullName>
    </submittedName>
</protein>
<dbReference type="SMART" id="SM00449">
    <property type="entry name" value="SPRY"/>
    <property type="match status" value="1"/>
</dbReference>
<evidence type="ECO:0000313" key="7">
    <source>
        <dbReference type="Proteomes" id="UP001163828"/>
    </source>
</evidence>
<feature type="compositionally biased region" description="Polar residues" evidence="4">
    <location>
        <begin position="360"/>
        <end position="378"/>
    </location>
</feature>
<comment type="caution">
    <text evidence="6">The sequence shown here is derived from an EMBL/GenBank/DDBJ whole genome shotgun (WGS) entry which is preliminary data.</text>
</comment>
<feature type="compositionally biased region" description="Acidic residues" evidence="4">
    <location>
        <begin position="715"/>
        <end position="727"/>
    </location>
</feature>
<evidence type="ECO:0000256" key="3">
    <source>
        <dbReference type="ARBA" id="ARBA00038149"/>
    </source>
</evidence>
<dbReference type="SUPFAM" id="SSF49899">
    <property type="entry name" value="Concanavalin A-like lectins/glucanases"/>
    <property type="match status" value="1"/>
</dbReference>
<keyword evidence="2" id="KW-0539">Nucleus</keyword>
<dbReference type="Gene3D" id="2.60.120.920">
    <property type="match status" value="1"/>
</dbReference>
<feature type="compositionally biased region" description="Basic and acidic residues" evidence="4">
    <location>
        <begin position="14"/>
        <end position="23"/>
    </location>
</feature>
<dbReference type="InterPro" id="IPR001870">
    <property type="entry name" value="B30.2/SPRY"/>
</dbReference>
<feature type="domain" description="B30.2/SPRY" evidence="5">
    <location>
        <begin position="134"/>
        <end position="335"/>
    </location>
</feature>
<gene>
    <name evidence="6" type="ORF">F5050DRAFT_1733645</name>
</gene>
<reference evidence="6" key="1">
    <citation type="submission" date="2022-08" db="EMBL/GenBank/DDBJ databases">
        <authorList>
            <consortium name="DOE Joint Genome Institute"/>
            <person name="Min B."/>
            <person name="Riley R."/>
            <person name="Sierra-Patev S."/>
            <person name="Naranjo-Ortiz M."/>
            <person name="Looney B."/>
            <person name="Konkel Z."/>
            <person name="Slot J.C."/>
            <person name="Sakamoto Y."/>
            <person name="Steenwyk J.L."/>
            <person name="Rokas A."/>
            <person name="Carro J."/>
            <person name="Camarero S."/>
            <person name="Ferreira P."/>
            <person name="Molpeceres G."/>
            <person name="Ruiz-Duenas F.J."/>
            <person name="Serrano A."/>
            <person name="Henrissat B."/>
            <person name="Drula E."/>
            <person name="Hughes K.W."/>
            <person name="Mata J.L."/>
            <person name="Ishikawa N.K."/>
            <person name="Vargas-Isla R."/>
            <person name="Ushijima S."/>
            <person name="Smith C.A."/>
            <person name="Ahrendt S."/>
            <person name="Andreopoulos W."/>
            <person name="He G."/>
            <person name="Labutti K."/>
            <person name="Lipzen A."/>
            <person name="Ng V."/>
            <person name="Sandor L."/>
            <person name="Barry K."/>
            <person name="Martinez A.T."/>
            <person name="Xiao Y."/>
            <person name="Gibbons J.G."/>
            <person name="Terashima K."/>
            <person name="Hibbett D.S."/>
            <person name="Grigoriev I.V."/>
        </authorList>
    </citation>
    <scope>NUCLEOTIDE SEQUENCE</scope>
    <source>
        <strain evidence="6">TFB10827</strain>
    </source>
</reference>
<dbReference type="Proteomes" id="UP001163828">
    <property type="component" value="Unassembled WGS sequence"/>
</dbReference>
<feature type="compositionally biased region" description="Basic residues" evidence="4">
    <location>
        <begin position="550"/>
        <end position="561"/>
    </location>
</feature>
<evidence type="ECO:0000256" key="2">
    <source>
        <dbReference type="ARBA" id="ARBA00023242"/>
    </source>
</evidence>
<dbReference type="EMBL" id="MU790527">
    <property type="protein sequence ID" value="KAJ4000077.1"/>
    <property type="molecule type" value="Genomic_DNA"/>
</dbReference>
<feature type="compositionally biased region" description="Low complexity" evidence="4">
    <location>
        <begin position="25"/>
        <end position="36"/>
    </location>
</feature>
<dbReference type="PANTHER" id="PTHR10598:SF0">
    <property type="entry name" value="SET1_ASH2 HISTONE METHYLTRANSFERASE COMPLEX SUBUNIT ASH2"/>
    <property type="match status" value="1"/>
</dbReference>
<sequence length="742" mass="80170">MLADLSYSSPPPLPEHEAERQAEDVGSVSSLSVPGVAGSGGSTGSNTNSKKRKRGQPQQQPQQQQPAGSPGPSASDGIPEVLTSRTDLFSRPQLKYSRGPIFIPISEGSLYHKTDLVGINRVGFRYVPAGIKVIAPNPNPLILFRTIESLPASSRVSWEDRSPFIHVSKDGLSLLGSKGHRSARLNTPVREGKWYVEVKIVRGGGEPSVVYEGLKEGCYVRLGWGRREAVLNGPVGLDGYSYGIRDKTGEKVTLSRPRPYAKRGFGSGDVIGLYISLPPKRIADGRDGRDPAHLRRERIAIDFKGQEMFEMMEYPTEKEMVALMDYTPEAGRGGGGLAQPGPLPPNKPKSSSNLKAPTAKNITKKPTNPHQNPLRTLPTLPNSRIAFFINGECQETAFGDVYDYLQLRQNSKSTFEKDKKKAKESHKDNPFDDGSLGYYPFISLFNDAEVKINPGPMFEYEPPPDIDALLDGVSTTTTASTPTWRPLCDRYPEYMSEQWALDDKEEQEALDFLVPTSGLGGQEKNKPKKAKKTSTVSKKEKGGDGEGSLRKKVKSGTRKGKSPSLGPGSGLGPGTYPTVSQPSPLRHASVSAYEGYEGYAEMSTPATSAVVDAQETPSSPPASFGADHTPSSPPAIIAPSPLPSPPPPPPPPLTLPAARTLPNLEFLSDLDHDNENGGDEDDDNGIGNGDGDVEDQSGDGLGRDDLIQDTRLRGEEEDQDVVIDAGEELSLSNPEARFVHSR</sequence>